<dbReference type="PIRSF" id="PIRSF006324">
    <property type="entry name" value="LeuE"/>
    <property type="match status" value="1"/>
</dbReference>
<comment type="subcellular location">
    <subcellularLocation>
        <location evidence="1">Cell membrane</location>
        <topology evidence="1">Multi-pass membrane protein</topology>
    </subcellularLocation>
</comment>
<accession>A0A5M6IIJ1</accession>
<feature type="transmembrane region" description="Helical" evidence="6">
    <location>
        <begin position="188"/>
        <end position="206"/>
    </location>
</feature>
<dbReference type="PANTHER" id="PTHR30086:SF20">
    <property type="entry name" value="ARGININE EXPORTER PROTEIN ARGO-RELATED"/>
    <property type="match status" value="1"/>
</dbReference>
<organism evidence="7 8">
    <name type="scientific">Roseospira marina</name>
    <dbReference type="NCBI Taxonomy" id="140057"/>
    <lineage>
        <taxon>Bacteria</taxon>
        <taxon>Pseudomonadati</taxon>
        <taxon>Pseudomonadota</taxon>
        <taxon>Alphaproteobacteria</taxon>
        <taxon>Rhodospirillales</taxon>
        <taxon>Rhodospirillaceae</taxon>
        <taxon>Roseospira</taxon>
    </lineage>
</organism>
<feature type="transmembrane region" description="Helical" evidence="6">
    <location>
        <begin position="42"/>
        <end position="70"/>
    </location>
</feature>
<reference evidence="7 8" key="1">
    <citation type="submission" date="2019-09" db="EMBL/GenBank/DDBJ databases">
        <title>Genome sequence of Roseospira marina, one of the more divergent members of the non-sulfur purple photosynthetic bacterial family, the Rhodospirillaceae.</title>
        <authorList>
            <person name="Meyer T."/>
            <person name="Kyndt J."/>
        </authorList>
    </citation>
    <scope>NUCLEOTIDE SEQUENCE [LARGE SCALE GENOMIC DNA]</scope>
    <source>
        <strain evidence="7 8">DSM 15113</strain>
    </source>
</reference>
<feature type="transmembrane region" description="Helical" evidence="6">
    <location>
        <begin position="146"/>
        <end position="168"/>
    </location>
</feature>
<evidence type="ECO:0000256" key="6">
    <source>
        <dbReference type="SAM" id="Phobius"/>
    </source>
</evidence>
<gene>
    <name evidence="7" type="ORF">F1188_01690</name>
</gene>
<keyword evidence="8" id="KW-1185">Reference proteome</keyword>
<feature type="transmembrane region" description="Helical" evidence="6">
    <location>
        <begin position="113"/>
        <end position="134"/>
    </location>
</feature>
<dbReference type="InterPro" id="IPR001123">
    <property type="entry name" value="LeuE-type"/>
</dbReference>
<dbReference type="GO" id="GO:0005886">
    <property type="term" value="C:plasma membrane"/>
    <property type="evidence" value="ECO:0007669"/>
    <property type="project" value="UniProtKB-SubCell"/>
</dbReference>
<evidence type="ECO:0000313" key="7">
    <source>
        <dbReference type="EMBL" id="KAA5607689.1"/>
    </source>
</evidence>
<dbReference type="EMBL" id="VWPJ01000001">
    <property type="protein sequence ID" value="KAA5607689.1"/>
    <property type="molecule type" value="Genomic_DNA"/>
</dbReference>
<keyword evidence="5 6" id="KW-0472">Membrane</keyword>
<dbReference type="OrthoDB" id="9807053at2"/>
<evidence type="ECO:0000256" key="5">
    <source>
        <dbReference type="ARBA" id="ARBA00023136"/>
    </source>
</evidence>
<evidence type="ECO:0000256" key="2">
    <source>
        <dbReference type="ARBA" id="ARBA00022475"/>
    </source>
</evidence>
<dbReference type="Pfam" id="PF01810">
    <property type="entry name" value="LysE"/>
    <property type="match status" value="1"/>
</dbReference>
<evidence type="ECO:0000313" key="8">
    <source>
        <dbReference type="Proteomes" id="UP000324065"/>
    </source>
</evidence>
<sequence>MVIDPQTLYVFVPVALALNLTPGADMLFCLGQGARSGPKTGLAASVGIATGSFIHALAGGLGLAALIAAHPVAFEVIRWTGVAYLLYLAVQTFRSPAGSMSPAQTVRSDAFQAWRDGVVVCLLNPKVAIFMLALVPQFVDPAGGSILVQFLVFGTILNIGGTLINGLVGIFAGRIRGILARNKHAARGLQYVTSFIFVGLAAKLAVGRH</sequence>
<keyword evidence="4 6" id="KW-1133">Transmembrane helix</keyword>
<feature type="transmembrane region" description="Helical" evidence="6">
    <location>
        <begin position="6"/>
        <end position="30"/>
    </location>
</feature>
<evidence type="ECO:0000256" key="1">
    <source>
        <dbReference type="ARBA" id="ARBA00004651"/>
    </source>
</evidence>
<dbReference type="AlphaFoldDB" id="A0A5M6IIJ1"/>
<name>A0A5M6IIJ1_9PROT</name>
<dbReference type="PANTHER" id="PTHR30086">
    <property type="entry name" value="ARGININE EXPORTER PROTEIN ARGO"/>
    <property type="match status" value="1"/>
</dbReference>
<keyword evidence="2" id="KW-1003">Cell membrane</keyword>
<dbReference type="Proteomes" id="UP000324065">
    <property type="component" value="Unassembled WGS sequence"/>
</dbReference>
<keyword evidence="3 6" id="KW-0812">Transmembrane</keyword>
<dbReference type="GO" id="GO:0015171">
    <property type="term" value="F:amino acid transmembrane transporter activity"/>
    <property type="evidence" value="ECO:0007669"/>
    <property type="project" value="TreeGrafter"/>
</dbReference>
<evidence type="ECO:0000256" key="3">
    <source>
        <dbReference type="ARBA" id="ARBA00022692"/>
    </source>
</evidence>
<proteinExistence type="predicted"/>
<evidence type="ECO:0000256" key="4">
    <source>
        <dbReference type="ARBA" id="ARBA00022989"/>
    </source>
</evidence>
<protein>
    <submittedName>
        <fullName evidence="7">LysE family translocator</fullName>
    </submittedName>
</protein>
<comment type="caution">
    <text evidence="7">The sequence shown here is derived from an EMBL/GenBank/DDBJ whole genome shotgun (WGS) entry which is preliminary data.</text>
</comment>